<dbReference type="InterPro" id="IPR050622">
    <property type="entry name" value="CPA3_antiporter_subunitB"/>
</dbReference>
<dbReference type="RefSeq" id="WP_072717094.1">
    <property type="nucleotide sequence ID" value="NZ_LN889764.1"/>
</dbReference>
<dbReference type="PANTHER" id="PTHR33932">
    <property type="entry name" value="NA(+)/H(+) ANTIPORTER SUBUNIT B"/>
    <property type="match status" value="1"/>
</dbReference>
<evidence type="ECO:0000313" key="10">
    <source>
        <dbReference type="Proteomes" id="UP000184315"/>
    </source>
</evidence>
<comment type="similarity">
    <text evidence="2">Belongs to the CPA3 antiporters (TC 2.A.63) subunit B family.</text>
</comment>
<dbReference type="EMBL" id="CZDF01000188">
    <property type="protein sequence ID" value="CUR35963.1"/>
    <property type="molecule type" value="Genomic_DNA"/>
</dbReference>
<dbReference type="STRING" id="671072.PL921480073"/>
<keyword evidence="5 7" id="KW-1133">Transmembrane helix</keyword>
<evidence type="ECO:0000313" key="9">
    <source>
        <dbReference type="EMBL" id="CUR35963.1"/>
    </source>
</evidence>
<sequence length="220" mass="23536">MKWVYILAVIAIYIKFLVMPNTLGDLPSLTIVESIIKDSGIPNAVTAIILRNRLYDTIFEVIVFTISIMGVYYLLANEKPYAKVHQFTDEASIVLARLGATISALVGVELAIRGHLSPGGGFAAGVAGGTAIGLVAITSSPEWMQGIYKRYAAADWEKISVLAFIVLSVVTLAGYELLHGELGGLFSGGAVPLLNILVAIKVALGSWAAILLFIRYRGLL</sequence>
<evidence type="ECO:0000256" key="7">
    <source>
        <dbReference type="SAM" id="Phobius"/>
    </source>
</evidence>
<reference evidence="10" key="1">
    <citation type="submission" date="2015-10" db="EMBL/GenBank/DDBJ databases">
        <authorList>
            <person name="Regsiter A."/>
            <person name="william w."/>
        </authorList>
    </citation>
    <scope>NUCLEOTIDE SEQUENCE [LARGE SCALE GENOMIC DNA]</scope>
</reference>
<feature type="transmembrane region" description="Helical" evidence="7">
    <location>
        <begin position="159"/>
        <end position="178"/>
    </location>
</feature>
<evidence type="ECO:0000256" key="4">
    <source>
        <dbReference type="ARBA" id="ARBA00022692"/>
    </source>
</evidence>
<dbReference type="OrthoDB" id="422218at2"/>
<accession>A0A1J1LTN4</accession>
<dbReference type="InterPro" id="IPR007182">
    <property type="entry name" value="MnhB"/>
</dbReference>
<feature type="domain" description="Na+/H+ antiporter MnhB subunit-related protein" evidence="8">
    <location>
        <begin position="94"/>
        <end position="207"/>
    </location>
</feature>
<dbReference type="Pfam" id="PF04039">
    <property type="entry name" value="MnhB"/>
    <property type="match status" value="1"/>
</dbReference>
<keyword evidence="4 7" id="KW-0812">Transmembrane</keyword>
<feature type="transmembrane region" description="Helical" evidence="7">
    <location>
        <begin position="5"/>
        <end position="23"/>
    </location>
</feature>
<evidence type="ECO:0000256" key="2">
    <source>
        <dbReference type="ARBA" id="ARBA00009425"/>
    </source>
</evidence>
<organism evidence="9 10">
    <name type="scientific">Planktothrix tepida PCC 9214</name>
    <dbReference type="NCBI Taxonomy" id="671072"/>
    <lineage>
        <taxon>Bacteria</taxon>
        <taxon>Bacillati</taxon>
        <taxon>Cyanobacteriota</taxon>
        <taxon>Cyanophyceae</taxon>
        <taxon>Oscillatoriophycideae</taxon>
        <taxon>Oscillatoriales</taxon>
        <taxon>Microcoleaceae</taxon>
        <taxon>Planktothrix</taxon>
    </lineage>
</organism>
<keyword evidence="6 7" id="KW-0472">Membrane</keyword>
<feature type="transmembrane region" description="Helical" evidence="7">
    <location>
        <begin position="190"/>
        <end position="214"/>
    </location>
</feature>
<dbReference type="NCBIfam" id="NF009219">
    <property type="entry name" value="PRK12567.1-3"/>
    <property type="match status" value="1"/>
</dbReference>
<keyword evidence="10" id="KW-1185">Reference proteome</keyword>
<proteinExistence type="inferred from homology"/>
<evidence type="ECO:0000256" key="6">
    <source>
        <dbReference type="ARBA" id="ARBA00023136"/>
    </source>
</evidence>
<feature type="transmembrane region" description="Helical" evidence="7">
    <location>
        <begin position="95"/>
        <end position="112"/>
    </location>
</feature>
<dbReference type="GO" id="GO:0005886">
    <property type="term" value="C:plasma membrane"/>
    <property type="evidence" value="ECO:0007669"/>
    <property type="project" value="UniProtKB-SubCell"/>
</dbReference>
<feature type="transmembrane region" description="Helical" evidence="7">
    <location>
        <begin position="57"/>
        <end position="75"/>
    </location>
</feature>
<protein>
    <submittedName>
        <fullName evidence="9">Similar to tr/Q8YVY1/Q8YVY1</fullName>
    </submittedName>
</protein>
<dbReference type="PANTHER" id="PTHR33932:SF4">
    <property type="entry name" value="NA(+)_H(+) ANTIPORTER SUBUNIT B"/>
    <property type="match status" value="1"/>
</dbReference>
<keyword evidence="3" id="KW-1003">Cell membrane</keyword>
<evidence type="ECO:0000259" key="8">
    <source>
        <dbReference type="Pfam" id="PF04039"/>
    </source>
</evidence>
<feature type="transmembrane region" description="Helical" evidence="7">
    <location>
        <begin position="118"/>
        <end position="138"/>
    </location>
</feature>
<gene>
    <name evidence="9" type="ORF">PL921480073</name>
</gene>
<dbReference type="Proteomes" id="UP000184315">
    <property type="component" value="Unassembled WGS sequence"/>
</dbReference>
<comment type="subcellular location">
    <subcellularLocation>
        <location evidence="1">Cell membrane</location>
        <topology evidence="1">Multi-pass membrane protein</topology>
    </subcellularLocation>
</comment>
<evidence type="ECO:0000256" key="1">
    <source>
        <dbReference type="ARBA" id="ARBA00004651"/>
    </source>
</evidence>
<evidence type="ECO:0000256" key="3">
    <source>
        <dbReference type="ARBA" id="ARBA00022475"/>
    </source>
</evidence>
<dbReference type="AlphaFoldDB" id="A0A1J1LTN4"/>
<evidence type="ECO:0000256" key="5">
    <source>
        <dbReference type="ARBA" id="ARBA00022989"/>
    </source>
</evidence>
<name>A0A1J1LTN4_9CYAN</name>